<comment type="caution">
    <text evidence="1">The sequence shown here is derived from an EMBL/GenBank/DDBJ whole genome shotgun (WGS) entry which is preliminary data.</text>
</comment>
<accession>A0ABP3V4N3</accession>
<dbReference type="RefSeq" id="WP_343763569.1">
    <property type="nucleotide sequence ID" value="NZ_BAAACG010000019.1"/>
</dbReference>
<gene>
    <name evidence="1" type="ORF">GCM10008906_33850</name>
</gene>
<organism evidence="1 2">
    <name type="scientific">Clostridium oceanicum</name>
    <dbReference type="NCBI Taxonomy" id="1543"/>
    <lineage>
        <taxon>Bacteria</taxon>
        <taxon>Bacillati</taxon>
        <taxon>Bacillota</taxon>
        <taxon>Clostridia</taxon>
        <taxon>Eubacteriales</taxon>
        <taxon>Clostridiaceae</taxon>
        <taxon>Clostridium</taxon>
    </lineage>
</organism>
<dbReference type="Proteomes" id="UP001501510">
    <property type="component" value="Unassembled WGS sequence"/>
</dbReference>
<dbReference type="EMBL" id="BAAACG010000019">
    <property type="protein sequence ID" value="GAA0746350.1"/>
    <property type="molecule type" value="Genomic_DNA"/>
</dbReference>
<evidence type="ECO:0000313" key="2">
    <source>
        <dbReference type="Proteomes" id="UP001501510"/>
    </source>
</evidence>
<proteinExistence type="predicted"/>
<protein>
    <submittedName>
        <fullName evidence="1">Uncharacterized protein</fullName>
    </submittedName>
</protein>
<reference evidence="2" key="1">
    <citation type="journal article" date="2019" name="Int. J. Syst. Evol. Microbiol.">
        <title>The Global Catalogue of Microorganisms (GCM) 10K type strain sequencing project: providing services to taxonomists for standard genome sequencing and annotation.</title>
        <authorList>
            <consortium name="The Broad Institute Genomics Platform"/>
            <consortium name="The Broad Institute Genome Sequencing Center for Infectious Disease"/>
            <person name="Wu L."/>
            <person name="Ma J."/>
        </authorList>
    </citation>
    <scope>NUCLEOTIDE SEQUENCE [LARGE SCALE GENOMIC DNA]</scope>
    <source>
        <strain evidence="2">JCM 1407</strain>
    </source>
</reference>
<sequence length="113" mass="13172">MKDQKCIDIDRKSAEKILSQLNEIKIVCADKGIKSKVEKIIDLANNEIAIKMEPSLEDVVYDKMKETKISNPDLSSKLYILYRKITQGKISEEEAKEMYETYIMMEGFDKMVW</sequence>
<evidence type="ECO:0000313" key="1">
    <source>
        <dbReference type="EMBL" id="GAA0746350.1"/>
    </source>
</evidence>
<keyword evidence="2" id="KW-1185">Reference proteome</keyword>
<name>A0ABP3V4N3_9CLOT</name>